<dbReference type="AlphaFoldDB" id="A0A9N9TVV9"/>
<sequence length="231" mass="25816">MSNAQTEQLKKFVFSSKRTVHGESLEEKLEIIIPELLQASYSFYTWPSAPVLAWFVWENRQEFYGKKVLELGSGTALPGIVAAKCGAQVTLTESSTLPKSLAHTKRSCQVNNLAVDKHVRVIGLSWGLFSNNLDSLGPVDYILGSDCFFEPATFEDILVTISYLLDTNPNAKFFCTYQERSSDWSIEHPLLKWDLECIVHNINNLGSSVGLNIHDLIGGHSVHLLEISRKS</sequence>
<dbReference type="OrthoDB" id="407325at2759"/>
<dbReference type="Proteomes" id="UP001153712">
    <property type="component" value="Chromosome 7"/>
</dbReference>
<evidence type="ECO:0008006" key="7">
    <source>
        <dbReference type="Google" id="ProtNLM"/>
    </source>
</evidence>
<dbReference type="PANTHER" id="PTHR14614:SF164">
    <property type="entry name" value="HISTONE-ARGININE METHYLTRANSFERASE METTL23"/>
    <property type="match status" value="1"/>
</dbReference>
<keyword evidence="3" id="KW-0949">S-adenosyl-L-methionine</keyword>
<evidence type="ECO:0000256" key="4">
    <source>
        <dbReference type="ARBA" id="ARBA00043988"/>
    </source>
</evidence>
<organism evidence="5 6">
    <name type="scientific">Phyllotreta striolata</name>
    <name type="common">Striped flea beetle</name>
    <name type="synonym">Crioceris striolata</name>
    <dbReference type="NCBI Taxonomy" id="444603"/>
    <lineage>
        <taxon>Eukaryota</taxon>
        <taxon>Metazoa</taxon>
        <taxon>Ecdysozoa</taxon>
        <taxon>Arthropoda</taxon>
        <taxon>Hexapoda</taxon>
        <taxon>Insecta</taxon>
        <taxon>Pterygota</taxon>
        <taxon>Neoptera</taxon>
        <taxon>Endopterygota</taxon>
        <taxon>Coleoptera</taxon>
        <taxon>Polyphaga</taxon>
        <taxon>Cucujiformia</taxon>
        <taxon>Chrysomeloidea</taxon>
        <taxon>Chrysomelidae</taxon>
        <taxon>Galerucinae</taxon>
        <taxon>Alticini</taxon>
        <taxon>Phyllotreta</taxon>
    </lineage>
</organism>
<dbReference type="GO" id="GO:0005634">
    <property type="term" value="C:nucleus"/>
    <property type="evidence" value="ECO:0007669"/>
    <property type="project" value="TreeGrafter"/>
</dbReference>
<dbReference type="GO" id="GO:0008168">
    <property type="term" value="F:methyltransferase activity"/>
    <property type="evidence" value="ECO:0007669"/>
    <property type="project" value="UniProtKB-KW"/>
</dbReference>
<evidence type="ECO:0000256" key="3">
    <source>
        <dbReference type="ARBA" id="ARBA00022691"/>
    </source>
</evidence>
<reference evidence="5" key="1">
    <citation type="submission" date="2022-01" db="EMBL/GenBank/DDBJ databases">
        <authorList>
            <person name="King R."/>
        </authorList>
    </citation>
    <scope>NUCLEOTIDE SEQUENCE</scope>
</reference>
<dbReference type="Gene3D" id="3.40.50.150">
    <property type="entry name" value="Vaccinia Virus protein VP39"/>
    <property type="match status" value="1"/>
</dbReference>
<evidence type="ECO:0000256" key="1">
    <source>
        <dbReference type="ARBA" id="ARBA00022603"/>
    </source>
</evidence>
<dbReference type="SUPFAM" id="SSF53335">
    <property type="entry name" value="S-adenosyl-L-methionine-dependent methyltransferases"/>
    <property type="match status" value="1"/>
</dbReference>
<dbReference type="PANTHER" id="PTHR14614">
    <property type="entry name" value="HEPATOCELLULAR CARCINOMA-ASSOCIATED ANTIGEN"/>
    <property type="match status" value="1"/>
</dbReference>
<keyword evidence="6" id="KW-1185">Reference proteome</keyword>
<keyword evidence="1" id="KW-0489">Methyltransferase</keyword>
<protein>
    <recommendedName>
        <fullName evidence="7">Methyltransferase-like protein 23</fullName>
    </recommendedName>
</protein>
<dbReference type="GO" id="GO:0005737">
    <property type="term" value="C:cytoplasm"/>
    <property type="evidence" value="ECO:0007669"/>
    <property type="project" value="TreeGrafter"/>
</dbReference>
<comment type="similarity">
    <text evidence="4">Belongs to the methyltransferase superfamily. METTL23 family.</text>
</comment>
<proteinExistence type="inferred from homology"/>
<dbReference type="CDD" id="cd02440">
    <property type="entry name" value="AdoMet_MTases"/>
    <property type="match status" value="1"/>
</dbReference>
<evidence type="ECO:0000313" key="5">
    <source>
        <dbReference type="EMBL" id="CAG9863834.1"/>
    </source>
</evidence>
<dbReference type="InterPro" id="IPR019410">
    <property type="entry name" value="Methyltransf_16"/>
</dbReference>
<dbReference type="Pfam" id="PF10294">
    <property type="entry name" value="Methyltransf_16"/>
    <property type="match status" value="1"/>
</dbReference>
<evidence type="ECO:0000313" key="6">
    <source>
        <dbReference type="Proteomes" id="UP001153712"/>
    </source>
</evidence>
<dbReference type="GO" id="GO:0032259">
    <property type="term" value="P:methylation"/>
    <property type="evidence" value="ECO:0007669"/>
    <property type="project" value="UniProtKB-KW"/>
</dbReference>
<dbReference type="EMBL" id="OU900100">
    <property type="protein sequence ID" value="CAG9863834.1"/>
    <property type="molecule type" value="Genomic_DNA"/>
</dbReference>
<dbReference type="InterPro" id="IPR029063">
    <property type="entry name" value="SAM-dependent_MTases_sf"/>
</dbReference>
<name>A0A9N9TVV9_PHYSR</name>
<gene>
    <name evidence="5" type="ORF">PHYEVI_LOCUS10114</name>
</gene>
<evidence type="ECO:0000256" key="2">
    <source>
        <dbReference type="ARBA" id="ARBA00022679"/>
    </source>
</evidence>
<accession>A0A9N9TVV9</accession>
<keyword evidence="2" id="KW-0808">Transferase</keyword>